<dbReference type="Pfam" id="PF04075">
    <property type="entry name" value="F420H2_quin_red"/>
    <property type="match status" value="1"/>
</dbReference>
<name>A0A7Y6IEG8_9ACTN</name>
<comment type="catalytic activity">
    <reaction evidence="2">
        <text>oxidized coenzyme F420-(gamma-L-Glu)(n) + a quinol + H(+) = reduced coenzyme F420-(gamma-L-Glu)(n) + a quinone</text>
        <dbReference type="Rhea" id="RHEA:39663"/>
        <dbReference type="Rhea" id="RHEA-COMP:12939"/>
        <dbReference type="Rhea" id="RHEA-COMP:14378"/>
        <dbReference type="ChEBI" id="CHEBI:15378"/>
        <dbReference type="ChEBI" id="CHEBI:24646"/>
        <dbReference type="ChEBI" id="CHEBI:132124"/>
        <dbReference type="ChEBI" id="CHEBI:133980"/>
        <dbReference type="ChEBI" id="CHEBI:139511"/>
    </reaction>
</comment>
<sequence>MANDFNQQVIDEFRANGGKVGGMFEGAPLVLLTTTGRKSGKQVTTPVMYLKDGERVIVIASYAGADHHPAWYLNLVAHPEATAEIGTETYHAKAEVVEGEERDRLYARMVEQAPGFAEYQEKTERRIPVVALDLQPA</sequence>
<organism evidence="3 4">
    <name type="scientific">Nonomuraea montanisoli</name>
    <dbReference type="NCBI Taxonomy" id="2741721"/>
    <lineage>
        <taxon>Bacteria</taxon>
        <taxon>Bacillati</taxon>
        <taxon>Actinomycetota</taxon>
        <taxon>Actinomycetes</taxon>
        <taxon>Streptosporangiales</taxon>
        <taxon>Streptosporangiaceae</taxon>
        <taxon>Nonomuraea</taxon>
    </lineage>
</organism>
<proteinExistence type="inferred from homology"/>
<evidence type="ECO:0000313" key="4">
    <source>
        <dbReference type="Proteomes" id="UP000586042"/>
    </source>
</evidence>
<evidence type="ECO:0000256" key="2">
    <source>
        <dbReference type="ARBA" id="ARBA00049106"/>
    </source>
</evidence>
<dbReference type="InterPro" id="IPR004378">
    <property type="entry name" value="F420H2_quin_Rdtase"/>
</dbReference>
<dbReference type="GO" id="GO:0070967">
    <property type="term" value="F:coenzyme F420 binding"/>
    <property type="evidence" value="ECO:0007669"/>
    <property type="project" value="TreeGrafter"/>
</dbReference>
<evidence type="ECO:0000256" key="1">
    <source>
        <dbReference type="ARBA" id="ARBA00008710"/>
    </source>
</evidence>
<dbReference type="InterPro" id="IPR012349">
    <property type="entry name" value="Split_barrel_FMN-bd"/>
</dbReference>
<dbReference type="RefSeq" id="WP_175592746.1">
    <property type="nucleotide sequence ID" value="NZ_JABWGN010000011.1"/>
</dbReference>
<dbReference type="SUPFAM" id="SSF50475">
    <property type="entry name" value="FMN-binding split barrel"/>
    <property type="match status" value="1"/>
</dbReference>
<comment type="caution">
    <text evidence="3">The sequence shown here is derived from an EMBL/GenBank/DDBJ whole genome shotgun (WGS) entry which is preliminary data.</text>
</comment>
<dbReference type="NCBIfam" id="TIGR00026">
    <property type="entry name" value="hi_GC_TIGR00026"/>
    <property type="match status" value="1"/>
</dbReference>
<accession>A0A7Y6IEG8</accession>
<evidence type="ECO:0000313" key="3">
    <source>
        <dbReference type="EMBL" id="NUW35304.1"/>
    </source>
</evidence>
<dbReference type="GO" id="GO:0005886">
    <property type="term" value="C:plasma membrane"/>
    <property type="evidence" value="ECO:0007669"/>
    <property type="project" value="TreeGrafter"/>
</dbReference>
<dbReference type="EMBL" id="JABWGN010000011">
    <property type="protein sequence ID" value="NUW35304.1"/>
    <property type="molecule type" value="Genomic_DNA"/>
</dbReference>
<dbReference type="Proteomes" id="UP000586042">
    <property type="component" value="Unassembled WGS sequence"/>
</dbReference>
<dbReference type="AlphaFoldDB" id="A0A7Y6IEG8"/>
<gene>
    <name evidence="3" type="ORF">HTZ77_28295</name>
</gene>
<keyword evidence="4" id="KW-1185">Reference proteome</keyword>
<dbReference type="GO" id="GO:0016491">
    <property type="term" value="F:oxidoreductase activity"/>
    <property type="evidence" value="ECO:0007669"/>
    <property type="project" value="InterPro"/>
</dbReference>
<protein>
    <submittedName>
        <fullName evidence="3">Nitroreductase family deazaflavin-dependent oxidoreductase</fullName>
    </submittedName>
</protein>
<dbReference type="PANTHER" id="PTHR39428:SF1">
    <property type="entry name" value="F420H(2)-DEPENDENT QUINONE REDUCTASE RV1261C"/>
    <property type="match status" value="1"/>
</dbReference>
<dbReference type="PANTHER" id="PTHR39428">
    <property type="entry name" value="F420H(2)-DEPENDENT QUINONE REDUCTASE RV1261C"/>
    <property type="match status" value="1"/>
</dbReference>
<comment type="similarity">
    <text evidence="1">Belongs to the F420H(2)-dependent quinone reductase family.</text>
</comment>
<reference evidence="3 4" key="1">
    <citation type="submission" date="2020-06" db="EMBL/GenBank/DDBJ databases">
        <title>Nonomuraea sp. SMC257, a novel actinomycete isolated from soil.</title>
        <authorList>
            <person name="Chanama M."/>
        </authorList>
    </citation>
    <scope>NUCLEOTIDE SEQUENCE [LARGE SCALE GENOMIC DNA]</scope>
    <source>
        <strain evidence="3 4">SMC257</strain>
    </source>
</reference>
<dbReference type="Gene3D" id="2.30.110.10">
    <property type="entry name" value="Electron Transport, Fmn-binding Protein, Chain A"/>
    <property type="match status" value="1"/>
</dbReference>